<keyword evidence="1" id="KW-0812">Transmembrane</keyword>
<protein>
    <submittedName>
        <fullName evidence="2">Uncharacterized protein</fullName>
    </submittedName>
</protein>
<reference evidence="2" key="1">
    <citation type="submission" date="2020-08" db="EMBL/GenBank/DDBJ databases">
        <title>Sequencing the genomes of 1000 actinobacteria strains.</title>
        <authorList>
            <person name="Klenk H.-P."/>
        </authorList>
    </citation>
    <scope>NUCLEOTIDE SEQUENCE</scope>
    <source>
        <strain evidence="2">DSM 20582</strain>
    </source>
</reference>
<name>A0A8H9Y6Y0_9CORY</name>
<evidence type="ECO:0000313" key="2">
    <source>
        <dbReference type="EMBL" id="MBB3115535.1"/>
    </source>
</evidence>
<proteinExistence type="predicted"/>
<dbReference type="RefSeq" id="WP_125176319.1">
    <property type="nucleotide sequence ID" value="NZ_CP047187.1"/>
</dbReference>
<feature type="transmembrane region" description="Helical" evidence="1">
    <location>
        <begin position="41"/>
        <end position="59"/>
    </location>
</feature>
<accession>A0A8H9Y6Y0</accession>
<gene>
    <name evidence="2" type="ORF">FHU32_000739</name>
</gene>
<keyword evidence="1" id="KW-0472">Membrane</keyword>
<organism evidence="2 3">
    <name type="scientific">Corynebacterium bovis DSM 20582 = CIP 54.80</name>
    <dbReference type="NCBI Taxonomy" id="927655"/>
    <lineage>
        <taxon>Bacteria</taxon>
        <taxon>Bacillati</taxon>
        <taxon>Actinomycetota</taxon>
        <taxon>Actinomycetes</taxon>
        <taxon>Mycobacteriales</taxon>
        <taxon>Corynebacteriaceae</taxon>
        <taxon>Corynebacterium</taxon>
    </lineage>
</organism>
<evidence type="ECO:0000256" key="1">
    <source>
        <dbReference type="SAM" id="Phobius"/>
    </source>
</evidence>
<dbReference type="EMBL" id="JACHWT010000002">
    <property type="protein sequence ID" value="MBB3115535.1"/>
    <property type="molecule type" value="Genomic_DNA"/>
</dbReference>
<sequence length="117" mass="13419">MSLYDKSFTVPNPHEKSVDELAGALSPLLFVRRVEQSNERIVLWTGSVLLQMFVGIVFYSRYTAALRVTLTARPGELQVDVSSRHWDLLYAVMKPLDDAFHERTVRQIDELLRKAAQ</sequence>
<dbReference type="AlphaFoldDB" id="A0A8H9Y6Y0"/>
<evidence type="ECO:0000313" key="3">
    <source>
        <dbReference type="Proteomes" id="UP000612712"/>
    </source>
</evidence>
<dbReference type="Proteomes" id="UP000612712">
    <property type="component" value="Unassembled WGS sequence"/>
</dbReference>
<comment type="caution">
    <text evidence="2">The sequence shown here is derived from an EMBL/GenBank/DDBJ whole genome shotgun (WGS) entry which is preliminary data.</text>
</comment>
<keyword evidence="1" id="KW-1133">Transmembrane helix</keyword>